<feature type="transmembrane region" description="Helical" evidence="1">
    <location>
        <begin position="83"/>
        <end position="103"/>
    </location>
</feature>
<keyword evidence="1" id="KW-1133">Transmembrane helix</keyword>
<evidence type="ECO:0000313" key="2">
    <source>
        <dbReference type="EMBL" id="MBA8809154.1"/>
    </source>
</evidence>
<reference evidence="2 3" key="1">
    <citation type="submission" date="2020-07" db="EMBL/GenBank/DDBJ databases">
        <title>Sequencing the genomes of 1000 actinobacteria strains.</title>
        <authorList>
            <person name="Klenk H.-P."/>
        </authorList>
    </citation>
    <scope>NUCLEOTIDE SEQUENCE [LARGE SCALE GENOMIC DNA]</scope>
    <source>
        <strain evidence="2 3">DSM 44121</strain>
    </source>
</reference>
<keyword evidence="1" id="KW-0472">Membrane</keyword>
<evidence type="ECO:0000313" key="3">
    <source>
        <dbReference type="Proteomes" id="UP000540568"/>
    </source>
</evidence>
<feature type="transmembrane region" description="Helical" evidence="1">
    <location>
        <begin position="163"/>
        <end position="187"/>
    </location>
</feature>
<gene>
    <name evidence="2" type="ORF">FHX71_003096</name>
</gene>
<feature type="transmembrane region" description="Helical" evidence="1">
    <location>
        <begin position="269"/>
        <end position="290"/>
    </location>
</feature>
<accession>A0A7W3JAF6</accession>
<evidence type="ECO:0008006" key="4">
    <source>
        <dbReference type="Google" id="ProtNLM"/>
    </source>
</evidence>
<protein>
    <recommendedName>
        <fullName evidence="4">YrhK-like protein</fullName>
    </recommendedName>
</protein>
<proteinExistence type="predicted"/>
<sequence>MADDAPHGPRIARPARWALGRVERSGGFVTRMTWHLVDGSSVRWASRPVRRRGRVEVRDAAGNVTRVVGAEPTTATRLARANVAAGVAFIVGGSLFALGPLLAQLDVGSVRAVDLVYLVGGVFFSTGGYVSVVQASNAPTSIDEGGTLRSTSWTWWAWQPLQIGWLSAAVLFAGTLFFGVSLVAAFASDLTARQSNGWIWLPDMLGCVFFLLSGHLALVEVCHGRIGLRPHDLGWWVVAVNQLGSVLFFLAGLAAFTRPATSTVVDAGLVNWGTFGGAVCFVVGGALQLAERPDR</sequence>
<keyword evidence="1" id="KW-0812">Transmembrane</keyword>
<keyword evidence="3" id="KW-1185">Reference proteome</keyword>
<organism evidence="2 3">
    <name type="scientific">Promicromonospora sukumoe</name>
    <dbReference type="NCBI Taxonomy" id="88382"/>
    <lineage>
        <taxon>Bacteria</taxon>
        <taxon>Bacillati</taxon>
        <taxon>Actinomycetota</taxon>
        <taxon>Actinomycetes</taxon>
        <taxon>Micrococcales</taxon>
        <taxon>Promicromonosporaceae</taxon>
        <taxon>Promicromonospora</taxon>
    </lineage>
</organism>
<comment type="caution">
    <text evidence="2">The sequence shown here is derived from an EMBL/GenBank/DDBJ whole genome shotgun (WGS) entry which is preliminary data.</text>
</comment>
<feature type="transmembrane region" description="Helical" evidence="1">
    <location>
        <begin position="233"/>
        <end position="257"/>
    </location>
</feature>
<feature type="transmembrane region" description="Helical" evidence="1">
    <location>
        <begin position="199"/>
        <end position="221"/>
    </location>
</feature>
<name>A0A7W3JAF6_9MICO</name>
<dbReference type="Proteomes" id="UP000540568">
    <property type="component" value="Unassembled WGS sequence"/>
</dbReference>
<dbReference type="AlphaFoldDB" id="A0A7W3JAF6"/>
<dbReference type="EMBL" id="JACGWV010000001">
    <property type="protein sequence ID" value="MBA8809154.1"/>
    <property type="molecule type" value="Genomic_DNA"/>
</dbReference>
<dbReference type="RefSeq" id="WP_182617815.1">
    <property type="nucleotide sequence ID" value="NZ_BAAATF010000003.1"/>
</dbReference>
<evidence type="ECO:0000256" key="1">
    <source>
        <dbReference type="SAM" id="Phobius"/>
    </source>
</evidence>